<dbReference type="CDD" id="cd06174">
    <property type="entry name" value="MFS"/>
    <property type="match status" value="1"/>
</dbReference>
<feature type="transmembrane region" description="Helical" evidence="5">
    <location>
        <begin position="259"/>
        <end position="282"/>
    </location>
</feature>
<proteinExistence type="predicted"/>
<feature type="transmembrane region" description="Helical" evidence="5">
    <location>
        <begin position="73"/>
        <end position="93"/>
    </location>
</feature>
<name>A0A7D6V4Y9_9NOCA</name>
<keyword evidence="2 5" id="KW-0812">Transmembrane</keyword>
<evidence type="ECO:0000313" key="7">
    <source>
        <dbReference type="EMBL" id="QLY27621.1"/>
    </source>
</evidence>
<feature type="transmembrane region" description="Helical" evidence="5">
    <location>
        <begin position="302"/>
        <end position="322"/>
    </location>
</feature>
<dbReference type="EMBL" id="CP059399">
    <property type="protein sequence ID" value="QLY27621.1"/>
    <property type="molecule type" value="Genomic_DNA"/>
</dbReference>
<dbReference type="PROSITE" id="PS50850">
    <property type="entry name" value="MFS"/>
    <property type="match status" value="1"/>
</dbReference>
<feature type="transmembrane region" description="Helical" evidence="5">
    <location>
        <begin position="39"/>
        <end position="61"/>
    </location>
</feature>
<gene>
    <name evidence="7" type="ORF">H0264_19270</name>
</gene>
<dbReference type="SUPFAM" id="SSF103473">
    <property type="entry name" value="MFS general substrate transporter"/>
    <property type="match status" value="1"/>
</dbReference>
<dbReference type="GO" id="GO:0022857">
    <property type="term" value="F:transmembrane transporter activity"/>
    <property type="evidence" value="ECO:0007669"/>
    <property type="project" value="InterPro"/>
</dbReference>
<accession>A0A7D6V4Y9</accession>
<feature type="transmembrane region" description="Helical" evidence="5">
    <location>
        <begin position="354"/>
        <end position="377"/>
    </location>
</feature>
<dbReference type="Proteomes" id="UP000515512">
    <property type="component" value="Chromosome"/>
</dbReference>
<protein>
    <submittedName>
        <fullName evidence="7">MFS transporter</fullName>
    </submittedName>
</protein>
<evidence type="ECO:0000313" key="8">
    <source>
        <dbReference type="Proteomes" id="UP000515512"/>
    </source>
</evidence>
<sequence length="655" mass="70553">MSSAPTAQPPARDLAAPTLLTGLWQRKLPHYPDTPARSWYLAIVVIISVALYYQLFIAGAVGNELIADFNLTFRYFVGIFIVGAAVGAAASVAAGLLDRWGRANIVAYGTVITALLTLFAVPATTTKESYLVVYCLVSIVEGAVLVATPAIVRDFSPQLGRASAMGFWTLGPVLGALVTTEISANTLDAHPDWQFHYRLCGIISLAISILGLLFLRELSPALRDQIMVSLRDKALVEARARGLNVSELERDQWKQMLKLNIVGSAFAISIFLAFFYTIVSFLPVYMATNFDFTAAQANAMGNWYWISNAVALVLTGIVSDYLKVRKPFMVFGAIISIIGVFIFLGYTDRPGTDYYTFAIVLSFIAIGTGIAYSCWMASFTETVENRNPAATAVGLAVWGGTLRTIVTFVLLGLLFVVTAAGTLVNYGPRLQEIAVKYHSELTTIQKVGAENMAKLGENPGDTAVQATALAKLTGESEADIKTVLSLNAKYGPELAALQAVDSQTVTALFTNPNDQAAAAKAVGQISQKLNIPADQAAARLAGAQQIPVTELAVASKIGAQVTAAGAQLQAVAAIPAEDRQYLSDHATEVQQARADSPEQWKTWWWICLIAQVAFIPFVFLMSGHWSPRKAEEAAAQHEAAVDRELAGLPREEFAR</sequence>
<feature type="transmembrane region" description="Helical" evidence="5">
    <location>
        <begin position="164"/>
        <end position="183"/>
    </location>
</feature>
<dbReference type="PANTHER" id="PTHR11662">
    <property type="entry name" value="SOLUTE CARRIER FAMILY 17"/>
    <property type="match status" value="1"/>
</dbReference>
<dbReference type="RefSeq" id="WP_181578829.1">
    <property type="nucleotide sequence ID" value="NZ_CP059399.1"/>
</dbReference>
<comment type="subcellular location">
    <subcellularLocation>
        <location evidence="1">Cell membrane</location>
        <topology evidence="1">Multi-pass membrane protein</topology>
    </subcellularLocation>
</comment>
<keyword evidence="3 5" id="KW-1133">Transmembrane helix</keyword>
<evidence type="ECO:0000259" key="6">
    <source>
        <dbReference type="PROSITE" id="PS50850"/>
    </source>
</evidence>
<evidence type="ECO:0000256" key="4">
    <source>
        <dbReference type="ARBA" id="ARBA00023136"/>
    </source>
</evidence>
<dbReference type="InterPro" id="IPR011701">
    <property type="entry name" value="MFS"/>
</dbReference>
<feature type="transmembrane region" description="Helical" evidence="5">
    <location>
        <begin position="105"/>
        <end position="125"/>
    </location>
</feature>
<dbReference type="InterPro" id="IPR020846">
    <property type="entry name" value="MFS_dom"/>
</dbReference>
<keyword evidence="8" id="KW-1185">Reference proteome</keyword>
<dbReference type="AlphaFoldDB" id="A0A7D6V4Y9"/>
<dbReference type="InterPro" id="IPR050382">
    <property type="entry name" value="MFS_Na/Anion_cotransporter"/>
</dbReference>
<evidence type="ECO:0000256" key="5">
    <source>
        <dbReference type="SAM" id="Phobius"/>
    </source>
</evidence>
<feature type="transmembrane region" description="Helical" evidence="5">
    <location>
        <begin position="329"/>
        <end position="348"/>
    </location>
</feature>
<evidence type="ECO:0000256" key="2">
    <source>
        <dbReference type="ARBA" id="ARBA00022692"/>
    </source>
</evidence>
<feature type="domain" description="Major facilitator superfamily (MFS) profile" evidence="6">
    <location>
        <begin position="40"/>
        <end position="457"/>
    </location>
</feature>
<dbReference type="InterPro" id="IPR036259">
    <property type="entry name" value="MFS_trans_sf"/>
</dbReference>
<dbReference type="GO" id="GO:0005886">
    <property type="term" value="C:plasma membrane"/>
    <property type="evidence" value="ECO:0007669"/>
    <property type="project" value="UniProtKB-SubCell"/>
</dbReference>
<evidence type="ECO:0000256" key="3">
    <source>
        <dbReference type="ARBA" id="ARBA00022989"/>
    </source>
</evidence>
<dbReference type="GO" id="GO:0006820">
    <property type="term" value="P:monoatomic anion transport"/>
    <property type="evidence" value="ECO:0007669"/>
    <property type="project" value="TreeGrafter"/>
</dbReference>
<feature type="transmembrane region" description="Helical" evidence="5">
    <location>
        <begin position="195"/>
        <end position="215"/>
    </location>
</feature>
<dbReference type="PANTHER" id="PTHR11662:SF399">
    <property type="entry name" value="FI19708P1-RELATED"/>
    <property type="match status" value="1"/>
</dbReference>
<keyword evidence="4 5" id="KW-0472">Membrane</keyword>
<feature type="transmembrane region" description="Helical" evidence="5">
    <location>
        <begin position="131"/>
        <end position="152"/>
    </location>
</feature>
<evidence type="ECO:0000256" key="1">
    <source>
        <dbReference type="ARBA" id="ARBA00004651"/>
    </source>
</evidence>
<reference evidence="7 8" key="1">
    <citation type="submission" date="2020-07" db="EMBL/GenBank/DDBJ databases">
        <authorList>
            <person name="Zhuang K."/>
            <person name="Ran Y."/>
        </authorList>
    </citation>
    <scope>NUCLEOTIDE SEQUENCE [LARGE SCALE GENOMIC DNA]</scope>
    <source>
        <strain evidence="7 8">WCH-YHL-001</strain>
    </source>
</reference>
<dbReference type="KEGG" id="nhu:H0264_19270"/>
<feature type="transmembrane region" description="Helical" evidence="5">
    <location>
        <begin position="389"/>
        <end position="417"/>
    </location>
</feature>
<dbReference type="Pfam" id="PF07690">
    <property type="entry name" value="MFS_1"/>
    <property type="match status" value="1"/>
</dbReference>
<organism evidence="7 8">
    <name type="scientific">Nocardia huaxiensis</name>
    <dbReference type="NCBI Taxonomy" id="2755382"/>
    <lineage>
        <taxon>Bacteria</taxon>
        <taxon>Bacillati</taxon>
        <taxon>Actinomycetota</taxon>
        <taxon>Actinomycetes</taxon>
        <taxon>Mycobacteriales</taxon>
        <taxon>Nocardiaceae</taxon>
        <taxon>Nocardia</taxon>
    </lineage>
</organism>
<dbReference type="Gene3D" id="1.20.1250.20">
    <property type="entry name" value="MFS general substrate transporter like domains"/>
    <property type="match status" value="2"/>
</dbReference>
<feature type="transmembrane region" description="Helical" evidence="5">
    <location>
        <begin position="603"/>
        <end position="621"/>
    </location>
</feature>